<dbReference type="FunFam" id="1.20.1280.290:FF:000002">
    <property type="entry name" value="Bidirectional sugar transporter SWEET"/>
    <property type="match status" value="1"/>
</dbReference>
<dbReference type="AlphaFoldDB" id="A0AA50RTH8"/>
<dbReference type="Gene3D" id="1.20.1280.290">
    <property type="match status" value="2"/>
</dbReference>
<feature type="transmembrane region" description="Helical" evidence="9">
    <location>
        <begin position="159"/>
        <end position="181"/>
    </location>
</feature>
<feature type="transmembrane region" description="Helical" evidence="9">
    <location>
        <begin position="66"/>
        <end position="88"/>
    </location>
</feature>
<evidence type="ECO:0000256" key="1">
    <source>
        <dbReference type="ARBA" id="ARBA00004127"/>
    </source>
</evidence>
<comment type="subcellular location">
    <subcellularLocation>
        <location evidence="1">Endomembrane system</location>
        <topology evidence="1">Multi-pass membrane protein</topology>
    </subcellularLocation>
</comment>
<dbReference type="FunFam" id="1.20.1280.290:FF:000001">
    <property type="entry name" value="Bidirectional sugar transporter SWEET"/>
    <property type="match status" value="1"/>
</dbReference>
<dbReference type="PANTHER" id="PTHR10791">
    <property type="entry name" value="RAG1-ACTIVATING PROTEIN 1"/>
    <property type="match status" value="1"/>
</dbReference>
<dbReference type="GO" id="GO:0051260">
    <property type="term" value="P:protein homooligomerization"/>
    <property type="evidence" value="ECO:0007669"/>
    <property type="project" value="UniProtKB-ARBA"/>
</dbReference>
<dbReference type="EMBL" id="OR105820">
    <property type="protein sequence ID" value="WME85014.1"/>
    <property type="molecule type" value="mRNA"/>
</dbReference>
<accession>A0AA50RTH8</accession>
<dbReference type="GO" id="GO:0051119">
    <property type="term" value="F:sugar transmembrane transporter activity"/>
    <property type="evidence" value="ECO:0007669"/>
    <property type="project" value="InterPro"/>
</dbReference>
<feature type="transmembrane region" description="Helical" evidence="9">
    <location>
        <begin position="6"/>
        <end position="28"/>
    </location>
</feature>
<comment type="caution">
    <text evidence="9">Lacks conserved residue(s) required for the propagation of feature annotation.</text>
</comment>
<dbReference type="Pfam" id="PF03083">
    <property type="entry name" value="MtN3_slv"/>
    <property type="match status" value="2"/>
</dbReference>
<evidence type="ECO:0000256" key="8">
    <source>
        <dbReference type="ARBA" id="ARBA00023136"/>
    </source>
</evidence>
<comment type="similarity">
    <text evidence="2 9">Belongs to the SWEET sugar transporter family.</text>
</comment>
<dbReference type="InterPro" id="IPR047664">
    <property type="entry name" value="SWEET"/>
</dbReference>
<keyword evidence="3 9" id="KW-0813">Transport</keyword>
<dbReference type="PANTHER" id="PTHR10791:SF142">
    <property type="entry name" value="BIDIRECTIONAL SUGAR TRANSPORTER SWEET16"/>
    <property type="match status" value="1"/>
</dbReference>
<evidence type="ECO:0000256" key="3">
    <source>
        <dbReference type="ARBA" id="ARBA00022448"/>
    </source>
</evidence>
<dbReference type="GO" id="GO:0012505">
    <property type="term" value="C:endomembrane system"/>
    <property type="evidence" value="ECO:0007669"/>
    <property type="project" value="UniProtKB-SubCell"/>
</dbReference>
<keyword evidence="6" id="KW-0677">Repeat</keyword>
<keyword evidence="7 9" id="KW-1133">Transmembrane helix</keyword>
<keyword evidence="5 9" id="KW-0812">Transmembrane</keyword>
<gene>
    <name evidence="10" type="primary">SWEET16</name>
</gene>
<proteinExistence type="evidence at transcript level"/>
<feature type="transmembrane region" description="Helical" evidence="9">
    <location>
        <begin position="100"/>
        <end position="121"/>
    </location>
</feature>
<keyword evidence="8 9" id="KW-0472">Membrane</keyword>
<keyword evidence="4 9" id="KW-0762">Sugar transport</keyword>
<evidence type="ECO:0000256" key="6">
    <source>
        <dbReference type="ARBA" id="ARBA00022737"/>
    </source>
</evidence>
<evidence type="ECO:0000256" key="5">
    <source>
        <dbReference type="ARBA" id="ARBA00022692"/>
    </source>
</evidence>
<sequence length="300" mass="33313">MAASLSFIVGIIGNIISLLVFTSPLSTFRKVVKNKSTENYKCHPYITTLLSTSLWTFYGLLKPDMLVITVNGAGAFLQFIYVTLFIVYAPRNVKLKSLKLVGVLNVVFMGSVIAVTFFAFHGNLRKTFVGFLCSALTIGMYAAPMTVMRTVVKTKSVEYMPFFLSFFLFLNGSVWSVYAVLVKDYFIGVPNSIGFILGSTQLILYAIYKKKSSKSDEDKENEGSTHLAKGTVEMKALKEIGYAKHENPNLHKGLSLPKPAISSQLSLTKLVKSLSFGSTHDHYSNLRRDIENGDAKTDQY</sequence>
<evidence type="ECO:0000256" key="9">
    <source>
        <dbReference type="RuleBase" id="RU910715"/>
    </source>
</evidence>
<evidence type="ECO:0000256" key="4">
    <source>
        <dbReference type="ARBA" id="ARBA00022597"/>
    </source>
</evidence>
<comment type="function">
    <text evidence="9">Mediates both low-affinity uptake and efflux of sugar across the membrane.</text>
</comment>
<name>A0AA50RTH8_9ERIC</name>
<reference evidence="10" key="1">
    <citation type="submission" date="2023-06" db="EMBL/GenBank/DDBJ databases">
        <title>Cloning and expression analysis of SWEET7 and SWEET16 genes associated with nectar in the spur of Impatiens uliginosa.</title>
        <authorList>
            <person name="Zhang X."/>
        </authorList>
    </citation>
    <scope>NUCLEOTIDE SEQUENCE</scope>
</reference>
<feature type="transmembrane region" description="Helical" evidence="9">
    <location>
        <begin position="127"/>
        <end position="147"/>
    </location>
</feature>
<dbReference type="GO" id="GO:0016020">
    <property type="term" value="C:membrane"/>
    <property type="evidence" value="ECO:0007669"/>
    <property type="project" value="InterPro"/>
</dbReference>
<evidence type="ECO:0000313" key="10">
    <source>
        <dbReference type="EMBL" id="WME85014.1"/>
    </source>
</evidence>
<dbReference type="InterPro" id="IPR004316">
    <property type="entry name" value="SWEET_rpt"/>
</dbReference>
<organism evidence="10">
    <name type="scientific">Impatiens uliginosa</name>
    <dbReference type="NCBI Taxonomy" id="253066"/>
    <lineage>
        <taxon>Eukaryota</taxon>
        <taxon>Viridiplantae</taxon>
        <taxon>Streptophyta</taxon>
        <taxon>Embryophyta</taxon>
        <taxon>Tracheophyta</taxon>
        <taxon>Spermatophyta</taxon>
        <taxon>Magnoliopsida</taxon>
        <taxon>eudicotyledons</taxon>
        <taxon>Gunneridae</taxon>
        <taxon>Pentapetalae</taxon>
        <taxon>asterids</taxon>
        <taxon>Ericales</taxon>
        <taxon>Balsaminaceae</taxon>
        <taxon>Impatiens</taxon>
        <taxon>Impatiens subgen. Impatiens</taxon>
        <taxon>Impatiens sect. Racemosae</taxon>
    </lineage>
</organism>
<protein>
    <recommendedName>
        <fullName evidence="9">Bidirectional sugar transporter SWEET</fullName>
    </recommendedName>
</protein>
<evidence type="ECO:0000256" key="7">
    <source>
        <dbReference type="ARBA" id="ARBA00022989"/>
    </source>
</evidence>
<evidence type="ECO:0000256" key="2">
    <source>
        <dbReference type="ARBA" id="ARBA00007809"/>
    </source>
</evidence>
<feature type="transmembrane region" description="Helical" evidence="9">
    <location>
        <begin position="187"/>
        <end position="208"/>
    </location>
</feature>